<proteinExistence type="predicted"/>
<dbReference type="EMBL" id="SIDB01000012">
    <property type="protein sequence ID" value="KAI3424944.1"/>
    <property type="molecule type" value="Genomic_DNA"/>
</dbReference>
<dbReference type="OrthoDB" id="506017at2759"/>
<name>A0A9D4YTA8_CHLVU</name>
<dbReference type="Gene3D" id="2.60.200.20">
    <property type="match status" value="1"/>
</dbReference>
<evidence type="ECO:0008006" key="3">
    <source>
        <dbReference type="Google" id="ProtNLM"/>
    </source>
</evidence>
<keyword evidence="2" id="KW-1185">Reference proteome</keyword>
<protein>
    <recommendedName>
        <fullName evidence="3">FHA domain-containing protein</fullName>
    </recommendedName>
</protein>
<gene>
    <name evidence="1" type="ORF">D9Q98_008326</name>
</gene>
<dbReference type="InterPro" id="IPR008984">
    <property type="entry name" value="SMAD_FHA_dom_sf"/>
</dbReference>
<dbReference type="AlphaFoldDB" id="A0A9D4YTA8"/>
<accession>A0A9D4YTA8</accession>
<sequence length="126" mass="13876">MMTTNPKWCKKNEKACKILSNIDLTGPIGTKRLCSVSSADYDSEEPQDMRILQHGAIHLVFEAEGSSNPLDSPSRLFVTDVDSKCDVRVDGQPLQKGERALVKPGSVIAMGQEAQYEVQRNVFAHA</sequence>
<dbReference type="SUPFAM" id="SSF49879">
    <property type="entry name" value="SMAD/FHA domain"/>
    <property type="match status" value="1"/>
</dbReference>
<comment type="caution">
    <text evidence="1">The sequence shown here is derived from an EMBL/GenBank/DDBJ whole genome shotgun (WGS) entry which is preliminary data.</text>
</comment>
<evidence type="ECO:0000313" key="1">
    <source>
        <dbReference type="EMBL" id="KAI3424944.1"/>
    </source>
</evidence>
<evidence type="ECO:0000313" key="2">
    <source>
        <dbReference type="Proteomes" id="UP001055712"/>
    </source>
</evidence>
<dbReference type="Proteomes" id="UP001055712">
    <property type="component" value="Unassembled WGS sequence"/>
</dbReference>
<reference evidence="1" key="2">
    <citation type="submission" date="2020-11" db="EMBL/GenBank/DDBJ databases">
        <authorList>
            <person name="Cecchin M."/>
            <person name="Marcolungo L."/>
            <person name="Rossato M."/>
            <person name="Girolomoni L."/>
            <person name="Cosentino E."/>
            <person name="Cuine S."/>
            <person name="Li-Beisson Y."/>
            <person name="Delledonne M."/>
            <person name="Ballottari M."/>
        </authorList>
    </citation>
    <scope>NUCLEOTIDE SEQUENCE</scope>
    <source>
        <strain evidence="1">211/11P</strain>
        <tissue evidence="1">Whole cell</tissue>
    </source>
</reference>
<organism evidence="1 2">
    <name type="scientific">Chlorella vulgaris</name>
    <name type="common">Green alga</name>
    <dbReference type="NCBI Taxonomy" id="3077"/>
    <lineage>
        <taxon>Eukaryota</taxon>
        <taxon>Viridiplantae</taxon>
        <taxon>Chlorophyta</taxon>
        <taxon>core chlorophytes</taxon>
        <taxon>Trebouxiophyceae</taxon>
        <taxon>Chlorellales</taxon>
        <taxon>Chlorellaceae</taxon>
        <taxon>Chlorella clade</taxon>
        <taxon>Chlorella</taxon>
    </lineage>
</organism>
<reference evidence="1" key="1">
    <citation type="journal article" date="2019" name="Plant J.">
        <title>Chlorella vulgaris genome assembly and annotation reveals the molecular basis for metabolic acclimation to high light conditions.</title>
        <authorList>
            <person name="Cecchin M."/>
            <person name="Marcolungo L."/>
            <person name="Rossato M."/>
            <person name="Girolomoni L."/>
            <person name="Cosentino E."/>
            <person name="Cuine S."/>
            <person name="Li-Beisson Y."/>
            <person name="Delledonne M."/>
            <person name="Ballottari M."/>
        </authorList>
    </citation>
    <scope>NUCLEOTIDE SEQUENCE</scope>
    <source>
        <strain evidence="1">211/11P</strain>
    </source>
</reference>